<reference evidence="2" key="1">
    <citation type="journal article" date="2023" name="Int. J. Syst. Evol. Microbiol.">
        <title>Mesoterricola silvestris gen. nov., sp. nov., Mesoterricola sediminis sp. nov., Geothrix oryzae sp. nov., Geothrix edaphica sp. nov., Geothrix rubra sp. nov., and Geothrix limicola sp. nov., six novel members of Acidobacteriota isolated from soils.</title>
        <authorList>
            <person name="Itoh H."/>
            <person name="Sugisawa Y."/>
            <person name="Mise K."/>
            <person name="Xu Z."/>
            <person name="Kuniyasu M."/>
            <person name="Ushijima N."/>
            <person name="Kawano K."/>
            <person name="Kobayashi E."/>
            <person name="Shiratori Y."/>
            <person name="Masuda Y."/>
            <person name="Senoo K."/>
        </authorList>
    </citation>
    <scope>NUCLEOTIDE SEQUENCE</scope>
    <source>
        <strain evidence="2">W786</strain>
    </source>
</reference>
<dbReference type="Gene3D" id="3.40.50.2000">
    <property type="entry name" value="Glycogen Phosphorylase B"/>
    <property type="match status" value="2"/>
</dbReference>
<dbReference type="EMBL" id="AP027081">
    <property type="protein sequence ID" value="BDU75446.1"/>
    <property type="molecule type" value="Genomic_DNA"/>
</dbReference>
<organism evidence="2 3">
    <name type="scientific">Mesoterricola sediminis</name>
    <dbReference type="NCBI Taxonomy" id="2927980"/>
    <lineage>
        <taxon>Bacteria</taxon>
        <taxon>Pseudomonadati</taxon>
        <taxon>Acidobacteriota</taxon>
        <taxon>Holophagae</taxon>
        <taxon>Holophagales</taxon>
        <taxon>Holophagaceae</taxon>
        <taxon>Mesoterricola</taxon>
    </lineage>
</organism>
<dbReference type="AlphaFoldDB" id="A0AA48GLT8"/>
<feature type="domain" description="Glycosyltransferase subfamily 4-like N-terminal" evidence="1">
    <location>
        <begin position="22"/>
        <end position="201"/>
    </location>
</feature>
<dbReference type="SUPFAM" id="SSF53756">
    <property type="entry name" value="UDP-Glycosyltransferase/glycogen phosphorylase"/>
    <property type="match status" value="1"/>
</dbReference>
<dbReference type="Pfam" id="PF13579">
    <property type="entry name" value="Glyco_trans_4_4"/>
    <property type="match status" value="1"/>
</dbReference>
<dbReference type="CDD" id="cd03794">
    <property type="entry name" value="GT4_WbuB-like"/>
    <property type="match status" value="1"/>
</dbReference>
<evidence type="ECO:0000313" key="3">
    <source>
        <dbReference type="Proteomes" id="UP001228113"/>
    </source>
</evidence>
<name>A0AA48GLT8_9BACT</name>
<keyword evidence="3" id="KW-1185">Reference proteome</keyword>
<evidence type="ECO:0000259" key="1">
    <source>
        <dbReference type="Pfam" id="PF13579"/>
    </source>
</evidence>
<gene>
    <name evidence="2" type="ORF">METESE_04040</name>
</gene>
<proteinExistence type="predicted"/>
<dbReference type="Pfam" id="PF13692">
    <property type="entry name" value="Glyco_trans_1_4"/>
    <property type="match status" value="1"/>
</dbReference>
<accession>A0AA48GLT8</accession>
<dbReference type="RefSeq" id="WP_243346190.1">
    <property type="nucleotide sequence ID" value="NZ_AP027081.1"/>
</dbReference>
<dbReference type="PANTHER" id="PTHR12526:SF622">
    <property type="entry name" value="GLYCOSYLTRANSFERASE (GROUP I)"/>
    <property type="match status" value="1"/>
</dbReference>
<dbReference type="KEGG" id="msea:METESE_04040"/>
<dbReference type="InterPro" id="IPR028098">
    <property type="entry name" value="Glyco_trans_4-like_N"/>
</dbReference>
<sequence>MNILIINPYALDPDQAGGTRHFSLARALQARGHRVMLAAASFDHGARVDVLPPGPPAARRDRHGVAFLRLRTPPYRGNGAGRLWNMVAFGRAVERVLPAHLDFRPDVVVGSSPHPFGARGGLRLARRMGVPFVLELRDVWPQSLTDVMGVPPWHPVIWLLGRLERELYRGADHIITLLAQVGPRVAARGGDPEALTWVPNGIDLGLVPTPGPPADAGPFTILYAGSHGVTNALDVLVDAAAELRGEAGPDGRPYRFVLLGTGPEKPALEARAARLGLDALVFRPPVPKRAVYGCLAEADAFWVSARDSGLWDYGISFNKLYDFMAMARPTLAGVRSPGNPILLSGGGLMVAPGSARAMADGVRALAAAGPGARREMGERARAYVAAHFDMAHLAARFETALEAALAQARRVRGGAHAR</sequence>
<protein>
    <submittedName>
        <fullName evidence="2">Glycosyltransferase WbuB</fullName>
    </submittedName>
</protein>
<dbReference type="Proteomes" id="UP001228113">
    <property type="component" value="Chromosome"/>
</dbReference>
<dbReference type="GO" id="GO:0016757">
    <property type="term" value="F:glycosyltransferase activity"/>
    <property type="evidence" value="ECO:0007669"/>
    <property type="project" value="UniProtKB-ARBA"/>
</dbReference>
<evidence type="ECO:0000313" key="2">
    <source>
        <dbReference type="EMBL" id="BDU75446.1"/>
    </source>
</evidence>
<dbReference type="PANTHER" id="PTHR12526">
    <property type="entry name" value="GLYCOSYLTRANSFERASE"/>
    <property type="match status" value="1"/>
</dbReference>